<dbReference type="PANTHER" id="PTHR37820:SF1">
    <property type="entry name" value="CELL DIVISION PROTEIN FTSQ"/>
    <property type="match status" value="1"/>
</dbReference>
<keyword evidence="2" id="KW-0132">Cell division</keyword>
<dbReference type="Gene3D" id="3.10.20.310">
    <property type="entry name" value="membrane protein fhac"/>
    <property type="match status" value="1"/>
</dbReference>
<dbReference type="EMBL" id="RAYQ01000016">
    <property type="protein sequence ID" value="RKI90161.1"/>
    <property type="molecule type" value="Genomic_DNA"/>
</dbReference>
<accession>A0A3A9ARE3</accession>
<name>A0A3A9ARE3_9FIRM</name>
<gene>
    <name evidence="8" type="ORF">D7V94_14965</name>
</gene>
<dbReference type="Proteomes" id="UP000280696">
    <property type="component" value="Unassembled WGS sequence"/>
</dbReference>
<keyword evidence="9" id="KW-1185">Reference proteome</keyword>
<comment type="caution">
    <text evidence="8">The sequence shown here is derived from an EMBL/GenBank/DDBJ whole genome shotgun (WGS) entry which is preliminary data.</text>
</comment>
<keyword evidence="3 7" id="KW-0812">Transmembrane</keyword>
<evidence type="ECO:0000256" key="4">
    <source>
        <dbReference type="ARBA" id="ARBA00022989"/>
    </source>
</evidence>
<keyword evidence="5" id="KW-0131">Cell cycle</keyword>
<dbReference type="InterPro" id="IPR050487">
    <property type="entry name" value="FtsQ_DivIB"/>
</dbReference>
<evidence type="ECO:0000256" key="2">
    <source>
        <dbReference type="ARBA" id="ARBA00022618"/>
    </source>
</evidence>
<evidence type="ECO:0000313" key="9">
    <source>
        <dbReference type="Proteomes" id="UP000280696"/>
    </source>
</evidence>
<reference evidence="8 9" key="1">
    <citation type="submission" date="2018-09" db="EMBL/GenBank/DDBJ databases">
        <title>Murine metabolic-syndrome-specific gut microbial biobank.</title>
        <authorList>
            <person name="Liu C."/>
        </authorList>
    </citation>
    <scope>NUCLEOTIDE SEQUENCE [LARGE SCALE GENOMIC DNA]</scope>
    <source>
        <strain evidence="8 9">0.1xD8-82</strain>
    </source>
</reference>
<dbReference type="AlphaFoldDB" id="A0A3A9ARE3"/>
<sequence length="277" mass="31274">MTKVKQKKKKQTDRLSIVPPVSRKAQGPGAYFRNHKSLFIIGGMLLALVIGLMAAYSYIITNYTVTTVYVEGTVHYTNDEIIDMVMEGHYGNNSLLLSLKYKDKSITGVPFVEKMDVSVEDPHTIKIEVYEKALAGYVEYLERYMYFDKDGIVVESSFEKTKGVPLVTGLHFDHVVLYEPLPVEDPGIFQSILNITQLVNKYNLVTDRIFFGSDGSLTLYFEDVKVALGTGDNLDEKIMGLQYMLPELNGRKGTLRMENYTEGTKNTSFEPEEEAEG</sequence>
<dbReference type="RefSeq" id="WP_120471139.1">
    <property type="nucleotide sequence ID" value="NZ_CATAJS010000068.1"/>
</dbReference>
<proteinExistence type="predicted"/>
<feature type="region of interest" description="Disordered" evidence="6">
    <location>
        <begin position="1"/>
        <end position="26"/>
    </location>
</feature>
<evidence type="ECO:0000313" key="8">
    <source>
        <dbReference type="EMBL" id="RKI90161.1"/>
    </source>
</evidence>
<evidence type="ECO:0000256" key="1">
    <source>
        <dbReference type="ARBA" id="ARBA00022475"/>
    </source>
</evidence>
<organism evidence="8 9">
    <name type="scientific">Parablautia intestinalis</name>
    <dbReference type="NCBI Taxonomy" id="2320100"/>
    <lineage>
        <taxon>Bacteria</taxon>
        <taxon>Bacillati</taxon>
        <taxon>Bacillota</taxon>
        <taxon>Clostridia</taxon>
        <taxon>Lachnospirales</taxon>
        <taxon>Lachnospiraceae</taxon>
        <taxon>Parablautia</taxon>
    </lineage>
</organism>
<evidence type="ECO:0000256" key="5">
    <source>
        <dbReference type="ARBA" id="ARBA00023306"/>
    </source>
</evidence>
<feature type="compositionally biased region" description="Basic residues" evidence="6">
    <location>
        <begin position="1"/>
        <end position="11"/>
    </location>
</feature>
<keyword evidence="1" id="KW-1003">Cell membrane</keyword>
<dbReference type="GO" id="GO:0005886">
    <property type="term" value="C:plasma membrane"/>
    <property type="evidence" value="ECO:0007669"/>
    <property type="project" value="TreeGrafter"/>
</dbReference>
<keyword evidence="7" id="KW-0472">Membrane</keyword>
<evidence type="ECO:0000256" key="6">
    <source>
        <dbReference type="SAM" id="MobiDB-lite"/>
    </source>
</evidence>
<keyword evidence="4 7" id="KW-1133">Transmembrane helix</keyword>
<feature type="transmembrane region" description="Helical" evidence="7">
    <location>
        <begin position="38"/>
        <end position="59"/>
    </location>
</feature>
<evidence type="ECO:0000256" key="7">
    <source>
        <dbReference type="SAM" id="Phobius"/>
    </source>
</evidence>
<evidence type="ECO:0000256" key="3">
    <source>
        <dbReference type="ARBA" id="ARBA00022692"/>
    </source>
</evidence>
<dbReference type="OrthoDB" id="1748794at2"/>
<dbReference type="PANTHER" id="PTHR37820">
    <property type="entry name" value="CELL DIVISION PROTEIN DIVIB"/>
    <property type="match status" value="1"/>
</dbReference>
<dbReference type="GO" id="GO:0051301">
    <property type="term" value="P:cell division"/>
    <property type="evidence" value="ECO:0007669"/>
    <property type="project" value="UniProtKB-KW"/>
</dbReference>
<protein>
    <submittedName>
        <fullName evidence="8">FtsQ-type POTRA domain-containing protein</fullName>
    </submittedName>
</protein>